<dbReference type="RefSeq" id="WP_151049554.1">
    <property type="nucleotide sequence ID" value="NZ_CP031700.1"/>
</dbReference>
<sequence>MRSLKLLPLVAALALSACATQQPYDYTAFKESDPKSILVLPPLNESPDVNATAGMASAVTLPLAESGYYVFPVAVVEETFKQNGLTNPGDIHDVQLDKLNEIFGADAVLYIKVTEYGTKYQVIQSNTRVSAEAKLVDARTGKELWTGSATASSLERGNNQAGLLGALVQAVVEQIASSVSDRSYDIAQMTGSRLLSAGTPKGILYGPRSPHYHTQHNK</sequence>
<evidence type="ECO:0000313" key="3">
    <source>
        <dbReference type="Proteomes" id="UP000325713"/>
    </source>
</evidence>
<dbReference type="OrthoDB" id="1014694at2"/>
<dbReference type="AlphaFoldDB" id="A0A5J6PRU3"/>
<name>A0A5J6PRU3_9NEIS</name>
<proteinExistence type="predicted"/>
<gene>
    <name evidence="2" type="ORF">D0T92_01540</name>
</gene>
<dbReference type="KEGG" id="nzl:D0T92_01540"/>
<keyword evidence="3" id="KW-1185">Reference proteome</keyword>
<dbReference type="EMBL" id="CP031700">
    <property type="protein sequence ID" value="QEY25349.1"/>
    <property type="molecule type" value="Genomic_DNA"/>
</dbReference>
<organism evidence="2 3">
    <name type="scientific">Neisseria zalophi</name>
    <dbReference type="NCBI Taxonomy" id="640030"/>
    <lineage>
        <taxon>Bacteria</taxon>
        <taxon>Pseudomonadati</taxon>
        <taxon>Pseudomonadota</taxon>
        <taxon>Betaproteobacteria</taxon>
        <taxon>Neisseriales</taxon>
        <taxon>Neisseriaceae</taxon>
        <taxon>Neisseria</taxon>
    </lineage>
</organism>
<dbReference type="InterPro" id="IPR008517">
    <property type="entry name" value="GNA1162-like"/>
</dbReference>
<dbReference type="Proteomes" id="UP000325713">
    <property type="component" value="Chromosome"/>
</dbReference>
<accession>A0A5J6PRU3</accession>
<dbReference type="Pfam" id="PF05643">
    <property type="entry name" value="GNA1162-like"/>
    <property type="match status" value="1"/>
</dbReference>
<keyword evidence="1" id="KW-0732">Signal</keyword>
<evidence type="ECO:0000256" key="1">
    <source>
        <dbReference type="SAM" id="SignalP"/>
    </source>
</evidence>
<protein>
    <recommendedName>
        <fullName evidence="4">Lipoprotein</fullName>
    </recommendedName>
</protein>
<dbReference type="Gene3D" id="3.40.50.10610">
    <property type="entry name" value="ABC-type transport auxiliary lipoprotein component"/>
    <property type="match status" value="1"/>
</dbReference>
<evidence type="ECO:0000313" key="2">
    <source>
        <dbReference type="EMBL" id="QEY25349.1"/>
    </source>
</evidence>
<feature type="signal peptide" evidence="1">
    <location>
        <begin position="1"/>
        <end position="19"/>
    </location>
</feature>
<reference evidence="2 3" key="1">
    <citation type="submission" date="2018-08" db="EMBL/GenBank/DDBJ databases">
        <title>Neisseria zalophi ATCC BAA-2455 complete genome.</title>
        <authorList>
            <person name="Veseli I.A."/>
            <person name="Buttler R."/>
            <person name="Mascarenhas dos Santos A.C."/>
            <person name="Pombert J.-F."/>
        </authorList>
    </citation>
    <scope>NUCLEOTIDE SEQUENCE [LARGE SCALE GENOMIC DNA]</scope>
    <source>
        <strain evidence="2 3">ATCC BAA-2455</strain>
    </source>
</reference>
<dbReference type="PROSITE" id="PS51257">
    <property type="entry name" value="PROKAR_LIPOPROTEIN"/>
    <property type="match status" value="1"/>
</dbReference>
<evidence type="ECO:0008006" key="4">
    <source>
        <dbReference type="Google" id="ProtNLM"/>
    </source>
</evidence>
<feature type="chain" id="PRO_5023914878" description="Lipoprotein" evidence="1">
    <location>
        <begin position="20"/>
        <end position="218"/>
    </location>
</feature>